<dbReference type="EMBL" id="JAIZAY010000008">
    <property type="protein sequence ID" value="KAJ8037859.1"/>
    <property type="molecule type" value="Genomic_DNA"/>
</dbReference>
<accession>A0A9Q1H9E3</accession>
<gene>
    <name evidence="1" type="ORF">HOLleu_18785</name>
</gene>
<sequence length="170" mass="19479">MAQHSRVSNPIPWAQKFLLTDTETLTAGISMVVKKNIDGKERKAIYDLRNDTSIVVKPADKGGATVILNRETYTNIALEQLMDETFYRILPQNPLGEYTKELSYIIAKFPQPHKDELKNLIPTSPKPGVFYILPKIHELRDKIPEEFSDWISFAKEYKMTPPGRPIHGRL</sequence>
<reference evidence="1" key="1">
    <citation type="submission" date="2021-10" db="EMBL/GenBank/DDBJ databases">
        <title>Tropical sea cucumber genome reveals ecological adaptation and Cuvierian tubules defense mechanism.</title>
        <authorList>
            <person name="Chen T."/>
        </authorList>
    </citation>
    <scope>NUCLEOTIDE SEQUENCE</scope>
    <source>
        <strain evidence="1">Nanhai2018</strain>
        <tissue evidence="1">Muscle</tissue>
    </source>
</reference>
<keyword evidence="2" id="KW-1185">Reference proteome</keyword>
<name>A0A9Q1H9E3_HOLLE</name>
<protein>
    <submittedName>
        <fullName evidence="1">Uncharacterized protein</fullName>
    </submittedName>
</protein>
<dbReference type="Proteomes" id="UP001152320">
    <property type="component" value="Chromosome 8"/>
</dbReference>
<comment type="caution">
    <text evidence="1">The sequence shown here is derived from an EMBL/GenBank/DDBJ whole genome shotgun (WGS) entry which is preliminary data.</text>
</comment>
<proteinExistence type="predicted"/>
<dbReference type="OrthoDB" id="5980831at2759"/>
<evidence type="ECO:0000313" key="1">
    <source>
        <dbReference type="EMBL" id="KAJ8037859.1"/>
    </source>
</evidence>
<dbReference type="AlphaFoldDB" id="A0A9Q1H9E3"/>
<evidence type="ECO:0000313" key="2">
    <source>
        <dbReference type="Proteomes" id="UP001152320"/>
    </source>
</evidence>
<organism evidence="1 2">
    <name type="scientific">Holothuria leucospilota</name>
    <name type="common">Black long sea cucumber</name>
    <name type="synonym">Mertensiothuria leucospilota</name>
    <dbReference type="NCBI Taxonomy" id="206669"/>
    <lineage>
        <taxon>Eukaryota</taxon>
        <taxon>Metazoa</taxon>
        <taxon>Echinodermata</taxon>
        <taxon>Eleutherozoa</taxon>
        <taxon>Echinozoa</taxon>
        <taxon>Holothuroidea</taxon>
        <taxon>Aspidochirotacea</taxon>
        <taxon>Aspidochirotida</taxon>
        <taxon>Holothuriidae</taxon>
        <taxon>Holothuria</taxon>
    </lineage>
</organism>